<dbReference type="KEGG" id="aia:AWH56_001240"/>
<organism evidence="1 3">
    <name type="scientific">Anaerobacillus isosaccharinicus</name>
    <dbReference type="NCBI Taxonomy" id="1532552"/>
    <lineage>
        <taxon>Bacteria</taxon>
        <taxon>Bacillati</taxon>
        <taxon>Bacillota</taxon>
        <taxon>Bacilli</taxon>
        <taxon>Bacillales</taxon>
        <taxon>Bacillaceae</taxon>
        <taxon>Anaerobacillus</taxon>
    </lineage>
</organism>
<gene>
    <name evidence="2" type="ORF">AWH56_001240</name>
    <name evidence="1" type="ORF">AWH56_24300</name>
</gene>
<dbReference type="EMBL" id="CP063356">
    <property type="protein sequence ID" value="QOY36351.1"/>
    <property type="molecule type" value="Genomic_DNA"/>
</dbReference>
<dbReference type="AlphaFoldDB" id="A0A1S2KTZ7"/>
<name>A0A1S2KTZ7_9BACI</name>
<accession>A0A1S2KTZ7</accession>
<dbReference type="RefSeq" id="WP_071319498.1">
    <property type="nucleotide sequence ID" value="NZ_CP063356.2"/>
</dbReference>
<keyword evidence="3" id="KW-1185">Reference proteome</keyword>
<dbReference type="Proteomes" id="UP000180175">
    <property type="component" value="Chromosome"/>
</dbReference>
<evidence type="ECO:0000313" key="1">
    <source>
        <dbReference type="EMBL" id="OIJ03590.1"/>
    </source>
</evidence>
<dbReference type="Pfam" id="PF12787">
    <property type="entry name" value="EcsC"/>
    <property type="match status" value="1"/>
</dbReference>
<reference evidence="2 3" key="2">
    <citation type="journal article" date="2017" name="Genome Announc.">
        <title>Draft Genome Sequences of Four Alkaliphilic Bacteria Belonging to the Anaerobacillus Genus.</title>
        <authorList>
            <person name="Bassil N.M."/>
            <person name="Lloyd J.R."/>
        </authorList>
    </citation>
    <scope>NUCLEOTIDE SEQUENCE [LARGE SCALE GENOMIC DNA]</scope>
    <source>
        <strain evidence="2 3">NB2006</strain>
    </source>
</reference>
<dbReference type="PANTHER" id="PTHR41260:SF1">
    <property type="entry name" value="PROTEIN ECSC"/>
    <property type="match status" value="1"/>
</dbReference>
<sequence length="243" mass="28418">MSELYEEKARIELQRWERKVCKEGFFAKKYAKKLQTKINDRIPEKVHHLFTTSIKNMVYATLVGSEYTTATIPLEKATLEEREVKLQEKIKLYKKTAAIEGAGTGAGGILLGMVDFPLLLSIKMKFLFEAASLYGFDVKDYRERLYILYLFQLAFSSDKKRKEVFEKLKNWEDINEQLPQKDTYLEEIDWKVFQLEYRDHIDLLKLLQLIPGFGAIVGAFANYHFLEVLGETAKNGYRMRTLM</sequence>
<dbReference type="PANTHER" id="PTHR41260">
    <property type="entry name" value="PROTEIN ECSC"/>
    <property type="match status" value="1"/>
</dbReference>
<reference evidence="1 3" key="1">
    <citation type="submission" date="2016-10" db="EMBL/GenBank/DDBJ databases">
        <title>Draft genome sequences of four alkaliphilic bacteria belonging to the Anaerobacillus genus.</title>
        <authorList>
            <person name="Bassil N.M."/>
            <person name="Lloyd J.R."/>
        </authorList>
    </citation>
    <scope>NUCLEOTIDE SEQUENCE [LARGE SCALE GENOMIC DNA]</scope>
    <source>
        <strain evidence="1 3">NB2006</strain>
    </source>
</reference>
<reference evidence="2 3" key="3">
    <citation type="journal article" date="2019" name="Int. J. Syst. Evol. Microbiol.">
        <title>Anaerobacillus isosaccharinicus sp. nov., an alkaliphilic bacterium which degrades isosaccharinic acid.</title>
        <authorList>
            <person name="Bassil N.M."/>
            <person name="Lloyd J.R."/>
        </authorList>
    </citation>
    <scope>NUCLEOTIDE SEQUENCE [LARGE SCALE GENOMIC DNA]</scope>
    <source>
        <strain evidence="2 3">NB2006</strain>
    </source>
</reference>
<dbReference type="EMBL" id="LQXD01000210">
    <property type="protein sequence ID" value="OIJ03590.1"/>
    <property type="molecule type" value="Genomic_DNA"/>
</dbReference>
<dbReference type="OrthoDB" id="1705901at2"/>
<reference evidence="2" key="4">
    <citation type="submission" date="2020-10" db="EMBL/GenBank/DDBJ databases">
        <authorList>
            <person name="Bassil N.M."/>
            <person name="Lloyd J.R."/>
        </authorList>
    </citation>
    <scope>NUCLEOTIDE SEQUENCE</scope>
    <source>
        <strain evidence="2">NB2006</strain>
    </source>
</reference>
<proteinExistence type="predicted"/>
<evidence type="ECO:0000313" key="2">
    <source>
        <dbReference type="EMBL" id="QOY36351.1"/>
    </source>
</evidence>
<dbReference type="InterPro" id="IPR024787">
    <property type="entry name" value="EcsC"/>
</dbReference>
<protein>
    <submittedName>
        <fullName evidence="1">ABC transporter-associated protein EcsC</fullName>
    </submittedName>
    <submittedName>
        <fullName evidence="2">EcsC family protein</fullName>
    </submittedName>
</protein>
<evidence type="ECO:0000313" key="3">
    <source>
        <dbReference type="Proteomes" id="UP000180175"/>
    </source>
</evidence>